<feature type="transmembrane region" description="Helical" evidence="1">
    <location>
        <begin position="15"/>
        <end position="37"/>
    </location>
</feature>
<dbReference type="InterPro" id="IPR001192">
    <property type="entry name" value="PI-PLC_fam"/>
</dbReference>
<protein>
    <recommendedName>
        <fullName evidence="2">PI-PLC Y-box domain-containing protein</fullName>
    </recommendedName>
</protein>
<dbReference type="GO" id="GO:0048015">
    <property type="term" value="P:phosphatidylinositol-mediated signaling"/>
    <property type="evidence" value="ECO:0007669"/>
    <property type="project" value="TreeGrafter"/>
</dbReference>
<dbReference type="AlphaFoldDB" id="A0A6C0IRF1"/>
<dbReference type="PANTHER" id="PTHR10336:SF82">
    <property type="entry name" value="PHOSPHOINOSITIDE PHOSPHOLIPASE C"/>
    <property type="match status" value="1"/>
</dbReference>
<accession>A0A6C0IRF1</accession>
<evidence type="ECO:0000256" key="1">
    <source>
        <dbReference type="SAM" id="Phobius"/>
    </source>
</evidence>
<dbReference type="InterPro" id="IPR000909">
    <property type="entry name" value="PLipase_C_PInositol-sp_X_dom"/>
</dbReference>
<feature type="domain" description="PI-PLC Y-box" evidence="2">
    <location>
        <begin position="300"/>
        <end position="337"/>
    </location>
</feature>
<dbReference type="GO" id="GO:0006629">
    <property type="term" value="P:lipid metabolic process"/>
    <property type="evidence" value="ECO:0007669"/>
    <property type="project" value="InterPro"/>
</dbReference>
<keyword evidence="1" id="KW-0472">Membrane</keyword>
<keyword evidence="1" id="KW-0812">Transmembrane</keyword>
<evidence type="ECO:0000313" key="3">
    <source>
        <dbReference type="EMBL" id="QHT95791.1"/>
    </source>
</evidence>
<dbReference type="SMART" id="SM00148">
    <property type="entry name" value="PLCXc"/>
    <property type="match status" value="1"/>
</dbReference>
<dbReference type="InterPro" id="IPR017946">
    <property type="entry name" value="PLC-like_Pdiesterase_TIM-brl"/>
</dbReference>
<dbReference type="Pfam" id="PF00387">
    <property type="entry name" value="PI-PLC-Y"/>
    <property type="match status" value="1"/>
</dbReference>
<keyword evidence="1" id="KW-1133">Transmembrane helix</keyword>
<dbReference type="Gene3D" id="3.20.20.190">
    <property type="entry name" value="Phosphatidylinositol (PI) phosphodiesterase"/>
    <property type="match status" value="1"/>
</dbReference>
<dbReference type="PANTHER" id="PTHR10336">
    <property type="entry name" value="PHOSPHOINOSITIDE-SPECIFIC PHOSPHOLIPASE C FAMILY PROTEIN"/>
    <property type="match status" value="1"/>
</dbReference>
<reference evidence="3" key="1">
    <citation type="journal article" date="2020" name="Nature">
        <title>Giant virus diversity and host interactions through global metagenomics.</title>
        <authorList>
            <person name="Schulz F."/>
            <person name="Roux S."/>
            <person name="Paez-Espino D."/>
            <person name="Jungbluth S."/>
            <person name="Walsh D.A."/>
            <person name="Denef V.J."/>
            <person name="McMahon K.D."/>
            <person name="Konstantinidis K.T."/>
            <person name="Eloe-Fadrosh E.A."/>
            <person name="Kyrpides N.C."/>
            <person name="Woyke T."/>
        </authorList>
    </citation>
    <scope>NUCLEOTIDE SEQUENCE</scope>
    <source>
        <strain evidence="3">GVMAG-M-3300024301-20</strain>
    </source>
</reference>
<dbReference type="GO" id="GO:0004435">
    <property type="term" value="F:phosphatidylinositol-4,5-bisphosphate phospholipase C activity"/>
    <property type="evidence" value="ECO:0007669"/>
    <property type="project" value="InterPro"/>
</dbReference>
<dbReference type="InterPro" id="IPR001711">
    <property type="entry name" value="PLipase_C_Pinositol-sp_Y"/>
</dbReference>
<dbReference type="GO" id="GO:0051209">
    <property type="term" value="P:release of sequestered calcium ion into cytosol"/>
    <property type="evidence" value="ECO:0007669"/>
    <property type="project" value="TreeGrafter"/>
</dbReference>
<dbReference type="EMBL" id="MN740246">
    <property type="protein sequence ID" value="QHT95791.1"/>
    <property type="molecule type" value="Genomic_DNA"/>
</dbReference>
<dbReference type="SUPFAM" id="SSF51695">
    <property type="entry name" value="PLC-like phosphodiesterases"/>
    <property type="match status" value="1"/>
</dbReference>
<dbReference type="PROSITE" id="PS50008">
    <property type="entry name" value="PIPLC_Y_DOMAIN"/>
    <property type="match status" value="1"/>
</dbReference>
<organism evidence="3">
    <name type="scientific">viral metagenome</name>
    <dbReference type="NCBI Taxonomy" id="1070528"/>
    <lineage>
        <taxon>unclassified sequences</taxon>
        <taxon>metagenomes</taxon>
        <taxon>organismal metagenomes</taxon>
    </lineage>
</organism>
<evidence type="ECO:0000259" key="2">
    <source>
        <dbReference type="PROSITE" id="PS50008"/>
    </source>
</evidence>
<name>A0A6C0IRF1_9ZZZZ</name>
<proteinExistence type="predicted"/>
<dbReference type="Pfam" id="PF00388">
    <property type="entry name" value="PI-PLC-X"/>
    <property type="match status" value="1"/>
</dbReference>
<sequence>MPDIQTNINSIKDSYIVLGLTIITFIIIIIGFIYYFYYRGLKKRECNTMTNVYGTINGKISSISTALSDYQYTFKDYYIKSAYNACSGGNYKNDYVDTCVLKNLLKQGVRGLDFEVFSIDNQPVVATSTSDSYYVKETFNYVPFSEVMPIIRDYAFSSSTAPNFQDPIIIHLRIKSTNTEMYKTFAKLLESYSNILLGKEYSYEYQGKNLGNVNLTDLMGKVVIIVDRSNNTFLESQEFYEYVNMTSNSVFMRALHYYDIKYAPDINELIESNKLGMTIAMPDKGSNPENPSSIVLRETGCQLLAMRYQNIDTNVEENDVFFDQNGHAFVLKPENLRYVPVTVPAPPNQDPNLSYATRTIKSDYYKFEI</sequence>
<dbReference type="PROSITE" id="PS50007">
    <property type="entry name" value="PIPLC_X_DOMAIN"/>
    <property type="match status" value="1"/>
</dbReference>